<evidence type="ECO:0000313" key="2">
    <source>
        <dbReference type="EMBL" id="KUN59322.1"/>
    </source>
</evidence>
<dbReference type="PROSITE" id="PS51257">
    <property type="entry name" value="PROKAR_LIPOPROTEIN"/>
    <property type="match status" value="1"/>
</dbReference>
<organism evidence="2 3">
    <name type="scientific">Streptomyces griseorubiginosus</name>
    <dbReference type="NCBI Taxonomy" id="67304"/>
    <lineage>
        <taxon>Bacteria</taxon>
        <taxon>Bacillati</taxon>
        <taxon>Actinomycetota</taxon>
        <taxon>Actinomycetes</taxon>
        <taxon>Kitasatosporales</taxon>
        <taxon>Streptomycetaceae</taxon>
        <taxon>Streptomyces</taxon>
    </lineage>
</organism>
<feature type="signal peptide" evidence="1">
    <location>
        <begin position="1"/>
        <end position="27"/>
    </location>
</feature>
<comment type="caution">
    <text evidence="2">The sequence shown here is derived from an EMBL/GenBank/DDBJ whole genome shotgun (WGS) entry which is preliminary data.</text>
</comment>
<keyword evidence="1" id="KW-0732">Signal</keyword>
<evidence type="ECO:0008006" key="4">
    <source>
        <dbReference type="Google" id="ProtNLM"/>
    </source>
</evidence>
<name>A0A101RPB5_9ACTN</name>
<evidence type="ECO:0000313" key="3">
    <source>
        <dbReference type="Proteomes" id="UP000054375"/>
    </source>
</evidence>
<proteinExistence type="predicted"/>
<accession>A0A101RPB5</accession>
<dbReference type="Proteomes" id="UP000054375">
    <property type="component" value="Unassembled WGS sequence"/>
</dbReference>
<sequence>MNPTTRLTALACLGSAAFLAGCTTVGAPSPGRSSVTPGPTITSTVAPDAAVRVAARYRKSGGEKDVYGIQRSSDPDGVPLLIVWTHDPDQDAEIFDDLKGSITGYLEREEGLSLRRGYLMDVFGPDGALQHRLDARQ</sequence>
<dbReference type="RefSeq" id="WP_062246313.1">
    <property type="nucleotide sequence ID" value="NZ_JBPJFL010000003.1"/>
</dbReference>
<dbReference type="EMBL" id="LMWV01000037">
    <property type="protein sequence ID" value="KUN59322.1"/>
    <property type="molecule type" value="Genomic_DNA"/>
</dbReference>
<protein>
    <recommendedName>
        <fullName evidence="4">Lipoprotein</fullName>
    </recommendedName>
</protein>
<evidence type="ECO:0000256" key="1">
    <source>
        <dbReference type="SAM" id="SignalP"/>
    </source>
</evidence>
<feature type="chain" id="PRO_5007105179" description="Lipoprotein" evidence="1">
    <location>
        <begin position="28"/>
        <end position="137"/>
    </location>
</feature>
<gene>
    <name evidence="2" type="ORF">AQJ54_40045</name>
</gene>
<dbReference type="AlphaFoldDB" id="A0A101RPB5"/>
<keyword evidence="3" id="KW-1185">Reference proteome</keyword>
<reference evidence="2 3" key="1">
    <citation type="submission" date="2015-10" db="EMBL/GenBank/DDBJ databases">
        <title>Draft genome sequence of Streptomyces griseorubiginosus DSM 40469, type strain for the species Streptomyces griseorubiginosus.</title>
        <authorList>
            <person name="Ruckert C."/>
            <person name="Winkler A."/>
            <person name="Kalinowski J."/>
            <person name="Kampfer P."/>
            <person name="Glaeser S."/>
        </authorList>
    </citation>
    <scope>NUCLEOTIDE SEQUENCE [LARGE SCALE GENOMIC DNA]</scope>
    <source>
        <strain evidence="2 3">DSM 40469</strain>
    </source>
</reference>